<accession>A0A9Q8P7L6</accession>
<evidence type="ECO:0000256" key="1">
    <source>
        <dbReference type="SAM" id="Phobius"/>
    </source>
</evidence>
<evidence type="ECO:0000313" key="3">
    <source>
        <dbReference type="Proteomes" id="UP000756132"/>
    </source>
</evidence>
<keyword evidence="1" id="KW-1133">Transmembrane helix</keyword>
<reference evidence="2" key="1">
    <citation type="submission" date="2021-12" db="EMBL/GenBank/DDBJ databases">
        <authorList>
            <person name="Zaccaron A."/>
            <person name="Stergiopoulos I."/>
        </authorList>
    </citation>
    <scope>NUCLEOTIDE SEQUENCE</scope>
    <source>
        <strain evidence="2">Race5_Kim</strain>
    </source>
</reference>
<gene>
    <name evidence="2" type="ORF">CLAFUR5_04732</name>
</gene>
<feature type="transmembrane region" description="Helical" evidence="1">
    <location>
        <begin position="57"/>
        <end position="80"/>
    </location>
</feature>
<sequence length="143" mass="16193">MSQHAWTTEAIQDGLKVAERYADITWYIACALSYPLYKAIRHCLYGRHPPRQSHAPLMVFSSLVAITGYTLAFAIASAGLRYTIPSTNIGFTIVHPVLPNQCTPELYHLEPDSWPCIRDGALGYVQRVMGRRGWQHIRHSEPK</sequence>
<keyword evidence="1" id="KW-0812">Transmembrane</keyword>
<reference evidence="2" key="2">
    <citation type="journal article" date="2022" name="Microb. Genom.">
        <title>A chromosome-scale genome assembly of the tomato pathogen Cladosporium fulvum reveals a compartmentalized genome architecture and the presence of a dispensable chromosome.</title>
        <authorList>
            <person name="Zaccaron A.Z."/>
            <person name="Chen L.H."/>
            <person name="Samaras A."/>
            <person name="Stergiopoulos I."/>
        </authorList>
    </citation>
    <scope>NUCLEOTIDE SEQUENCE</scope>
    <source>
        <strain evidence="2">Race5_Kim</strain>
    </source>
</reference>
<dbReference type="GeneID" id="71984610"/>
<protein>
    <submittedName>
        <fullName evidence="2">Uncharacterized protein</fullName>
    </submittedName>
</protein>
<organism evidence="2 3">
    <name type="scientific">Passalora fulva</name>
    <name type="common">Tomato leaf mold</name>
    <name type="synonym">Cladosporium fulvum</name>
    <dbReference type="NCBI Taxonomy" id="5499"/>
    <lineage>
        <taxon>Eukaryota</taxon>
        <taxon>Fungi</taxon>
        <taxon>Dikarya</taxon>
        <taxon>Ascomycota</taxon>
        <taxon>Pezizomycotina</taxon>
        <taxon>Dothideomycetes</taxon>
        <taxon>Dothideomycetidae</taxon>
        <taxon>Mycosphaerellales</taxon>
        <taxon>Mycosphaerellaceae</taxon>
        <taxon>Fulvia</taxon>
    </lineage>
</organism>
<dbReference type="Proteomes" id="UP000756132">
    <property type="component" value="Chromosome 4"/>
</dbReference>
<dbReference type="AlphaFoldDB" id="A0A9Q8P7L6"/>
<dbReference type="OrthoDB" id="10484097at2759"/>
<dbReference type="RefSeq" id="XP_047760641.1">
    <property type="nucleotide sequence ID" value="XM_047903880.1"/>
</dbReference>
<evidence type="ECO:0000313" key="2">
    <source>
        <dbReference type="EMBL" id="UJO16275.1"/>
    </source>
</evidence>
<keyword evidence="3" id="KW-1185">Reference proteome</keyword>
<keyword evidence="1" id="KW-0472">Membrane</keyword>
<dbReference type="KEGG" id="ffu:CLAFUR5_04732"/>
<name>A0A9Q8P7L6_PASFU</name>
<dbReference type="EMBL" id="CP090166">
    <property type="protein sequence ID" value="UJO16275.1"/>
    <property type="molecule type" value="Genomic_DNA"/>
</dbReference>
<proteinExistence type="predicted"/>